<sequence>MSLYLFSAALDARTGTENVIGVELKKYFTLSMLRKEIKASHPPYEAINAGRINVYVLSNYVDMGGRIAVDPGIILQYGGEIKKITNHNIASYFPGGIADEDQHKIHLVTSLDMAEISWSSPVQRLLSHEDPLHRFWLENWGFQLPPNVTHLPQFLSLPKCPYNPTWLGLQGDVIPGNPTINASLDARPDVNYLIRAEYVRMYEFVEGHSSTARLQKPPIIIIMGQPGIGKTIWMHYAIRRRLGEKKSTILYRQGRYYSFTNSGVSTKDCSDQFRTQVGAENVLWCFVDSADSPDGLPTALSGHGLPGILPIYISSPTESRWSNCQQSRHVYLAVMNPWTWEEIEAAHSVCTPKSNLTLIKSLYHELGPTARICFEYDSNQIGAFKKKRQDAINHLVSVRSSVVGLSHALISMLETDHKVNGVNNSLFSGIEPSESHKVWLMWREQPEISSRWVMSPMSKHVAEMVVLHLEEQGEIDMLRFWDLLNEVPVGGSLAGNVFEAYVHRIFRRQIHLSVCEMFSTSSRYHALFPAYHGKSRLSATRKSFLQGQDISSFTSELNILPKRAKVFRGAILDQESDTYFQSQKENQVGIDSLIVFDGYLLLFQFTVSSTHSLNPELFAFLKKITWLPPLENWRVIFVIPAQTETFNCPAPPKAYSSLRLFTAQIDMKVTT</sequence>
<dbReference type="AlphaFoldDB" id="A0A2A9N959"/>
<dbReference type="Proteomes" id="UP000242287">
    <property type="component" value="Unassembled WGS sequence"/>
</dbReference>
<protein>
    <recommendedName>
        <fullName evidence="3">Crinkler (CRN) family protein</fullName>
    </recommendedName>
</protein>
<reference evidence="1 2" key="1">
    <citation type="submission" date="2014-02" db="EMBL/GenBank/DDBJ databases">
        <title>Transposable element dynamics among asymbiotic and ectomycorrhizal Amanita fungi.</title>
        <authorList>
            <consortium name="DOE Joint Genome Institute"/>
            <person name="Hess J."/>
            <person name="Skrede I."/>
            <person name="Wolfe B."/>
            <person name="LaButti K."/>
            <person name="Ohm R.A."/>
            <person name="Grigoriev I.V."/>
            <person name="Pringle A."/>
        </authorList>
    </citation>
    <scope>NUCLEOTIDE SEQUENCE [LARGE SCALE GENOMIC DNA]</scope>
    <source>
        <strain evidence="1 2">SKay4041</strain>
    </source>
</reference>
<evidence type="ECO:0000313" key="1">
    <source>
        <dbReference type="EMBL" id="PFH47425.1"/>
    </source>
</evidence>
<dbReference type="EMBL" id="KZ302112">
    <property type="protein sequence ID" value="PFH47425.1"/>
    <property type="molecule type" value="Genomic_DNA"/>
</dbReference>
<gene>
    <name evidence="1" type="ORF">AMATHDRAFT_6767</name>
</gene>
<dbReference type="PANTHER" id="PTHR33129">
    <property type="entry name" value="PROTEIN KINASE DOMAIN-CONTAINING PROTEIN-RELATED"/>
    <property type="match status" value="1"/>
</dbReference>
<keyword evidence="2" id="KW-1185">Reference proteome</keyword>
<proteinExistence type="predicted"/>
<evidence type="ECO:0008006" key="3">
    <source>
        <dbReference type="Google" id="ProtNLM"/>
    </source>
</evidence>
<dbReference type="PANTHER" id="PTHR33129:SF3">
    <property type="entry name" value="HOT SPOT (RHS) PROTEIN, PUTATIVE-RELATED"/>
    <property type="match status" value="1"/>
</dbReference>
<name>A0A2A9N959_9AGAR</name>
<dbReference type="OrthoDB" id="2340858at2759"/>
<evidence type="ECO:0000313" key="2">
    <source>
        <dbReference type="Proteomes" id="UP000242287"/>
    </source>
</evidence>
<accession>A0A2A9N959</accession>
<organism evidence="1 2">
    <name type="scientific">Amanita thiersii Skay4041</name>
    <dbReference type="NCBI Taxonomy" id="703135"/>
    <lineage>
        <taxon>Eukaryota</taxon>
        <taxon>Fungi</taxon>
        <taxon>Dikarya</taxon>
        <taxon>Basidiomycota</taxon>
        <taxon>Agaricomycotina</taxon>
        <taxon>Agaricomycetes</taxon>
        <taxon>Agaricomycetidae</taxon>
        <taxon>Agaricales</taxon>
        <taxon>Pluteineae</taxon>
        <taxon>Amanitaceae</taxon>
        <taxon>Amanita</taxon>
    </lineage>
</organism>
<dbReference type="InterPro" id="IPR052980">
    <property type="entry name" value="Crinkler_effector"/>
</dbReference>